<dbReference type="Gene3D" id="3.40.630.30">
    <property type="match status" value="1"/>
</dbReference>
<dbReference type="GO" id="GO:0016747">
    <property type="term" value="F:acyltransferase activity, transferring groups other than amino-acyl groups"/>
    <property type="evidence" value="ECO:0007669"/>
    <property type="project" value="InterPro"/>
</dbReference>
<dbReference type="Pfam" id="PF13508">
    <property type="entry name" value="Acetyltransf_7"/>
    <property type="match status" value="1"/>
</dbReference>
<protein>
    <submittedName>
        <fullName evidence="4">Acyl-CoA N-acyltransferase</fullName>
    </submittedName>
</protein>
<dbReference type="PANTHER" id="PTHR43072">
    <property type="entry name" value="N-ACETYLTRANSFERASE"/>
    <property type="match status" value="1"/>
</dbReference>
<reference evidence="4" key="1">
    <citation type="journal article" date="2020" name="Stud. Mycol.">
        <title>101 Dothideomycetes genomes: a test case for predicting lifestyles and emergence of pathogens.</title>
        <authorList>
            <person name="Haridas S."/>
            <person name="Albert R."/>
            <person name="Binder M."/>
            <person name="Bloem J."/>
            <person name="Labutti K."/>
            <person name="Salamov A."/>
            <person name="Andreopoulos B."/>
            <person name="Baker S."/>
            <person name="Barry K."/>
            <person name="Bills G."/>
            <person name="Bluhm B."/>
            <person name="Cannon C."/>
            <person name="Castanera R."/>
            <person name="Culley D."/>
            <person name="Daum C."/>
            <person name="Ezra D."/>
            <person name="Gonzalez J."/>
            <person name="Henrissat B."/>
            <person name="Kuo A."/>
            <person name="Liang C."/>
            <person name="Lipzen A."/>
            <person name="Lutzoni F."/>
            <person name="Magnuson J."/>
            <person name="Mondo S."/>
            <person name="Nolan M."/>
            <person name="Ohm R."/>
            <person name="Pangilinan J."/>
            <person name="Park H.-J."/>
            <person name="Ramirez L."/>
            <person name="Alfaro M."/>
            <person name="Sun H."/>
            <person name="Tritt A."/>
            <person name="Yoshinaga Y."/>
            <person name="Zwiers L.-H."/>
            <person name="Turgeon B."/>
            <person name="Goodwin S."/>
            <person name="Spatafora J."/>
            <person name="Crous P."/>
            <person name="Grigoriev I."/>
        </authorList>
    </citation>
    <scope>NUCLEOTIDE SEQUENCE</scope>
    <source>
        <strain evidence="4">CBS 133067</strain>
    </source>
</reference>
<sequence length="201" mass="22945">MAANVRDAVTLRPAMTADMAPIAKFHAWYVENTVITFRKDAVEPSELLEGYQKILDQQLPYIVAVPAQGTVEEQEPIGFCYASGFRSVKAGYFQTAELSLFCHPEHRGRGIGTMLLQRMLAILKEPEKFPEYAGPKGPRTKEERVRQFIACMSVDVDAKKKGLALKEYYESFGFEQRGHLREVGFKFGRWIDTIYLQLTLW</sequence>
<organism evidence="4 5">
    <name type="scientific">Rhizodiscina lignyota</name>
    <dbReference type="NCBI Taxonomy" id="1504668"/>
    <lineage>
        <taxon>Eukaryota</taxon>
        <taxon>Fungi</taxon>
        <taxon>Dikarya</taxon>
        <taxon>Ascomycota</taxon>
        <taxon>Pezizomycotina</taxon>
        <taxon>Dothideomycetes</taxon>
        <taxon>Pleosporomycetidae</taxon>
        <taxon>Aulographales</taxon>
        <taxon>Rhizodiscinaceae</taxon>
        <taxon>Rhizodiscina</taxon>
    </lineage>
</organism>
<dbReference type="InterPro" id="IPR016181">
    <property type="entry name" value="Acyl_CoA_acyltransferase"/>
</dbReference>
<dbReference type="Proteomes" id="UP000799772">
    <property type="component" value="Unassembled WGS sequence"/>
</dbReference>
<gene>
    <name evidence="4" type="ORF">NA57DRAFT_73134</name>
</gene>
<evidence type="ECO:0000313" key="5">
    <source>
        <dbReference type="Proteomes" id="UP000799772"/>
    </source>
</evidence>
<evidence type="ECO:0000313" key="4">
    <source>
        <dbReference type="EMBL" id="KAF2101694.1"/>
    </source>
</evidence>
<dbReference type="PROSITE" id="PS51186">
    <property type="entry name" value="GNAT"/>
    <property type="match status" value="1"/>
</dbReference>
<proteinExistence type="predicted"/>
<dbReference type="OrthoDB" id="2129362at2759"/>
<keyword evidence="2" id="KW-0012">Acyltransferase</keyword>
<dbReference type="CDD" id="cd04301">
    <property type="entry name" value="NAT_SF"/>
    <property type="match status" value="1"/>
</dbReference>
<accession>A0A9P4MDI9</accession>
<comment type="caution">
    <text evidence="4">The sequence shown here is derived from an EMBL/GenBank/DDBJ whole genome shotgun (WGS) entry which is preliminary data.</text>
</comment>
<feature type="domain" description="N-acetyltransferase" evidence="3">
    <location>
        <begin position="9"/>
        <end position="201"/>
    </location>
</feature>
<dbReference type="SUPFAM" id="SSF55729">
    <property type="entry name" value="Acyl-CoA N-acyltransferases (Nat)"/>
    <property type="match status" value="1"/>
</dbReference>
<keyword evidence="5" id="KW-1185">Reference proteome</keyword>
<evidence type="ECO:0000259" key="3">
    <source>
        <dbReference type="PROSITE" id="PS51186"/>
    </source>
</evidence>
<name>A0A9P4MDI9_9PEZI</name>
<dbReference type="InterPro" id="IPR000182">
    <property type="entry name" value="GNAT_dom"/>
</dbReference>
<evidence type="ECO:0000256" key="2">
    <source>
        <dbReference type="ARBA" id="ARBA00023315"/>
    </source>
</evidence>
<dbReference type="PANTHER" id="PTHR43072:SF23">
    <property type="entry name" value="UPF0039 PROTEIN C11D3.02C"/>
    <property type="match status" value="1"/>
</dbReference>
<dbReference type="EMBL" id="ML978123">
    <property type="protein sequence ID" value="KAF2101694.1"/>
    <property type="molecule type" value="Genomic_DNA"/>
</dbReference>
<dbReference type="AlphaFoldDB" id="A0A9P4MDI9"/>
<keyword evidence="1" id="KW-0808">Transferase</keyword>
<evidence type="ECO:0000256" key="1">
    <source>
        <dbReference type="ARBA" id="ARBA00022679"/>
    </source>
</evidence>